<dbReference type="EMBL" id="WKKI01000030">
    <property type="protein sequence ID" value="MRX73248.1"/>
    <property type="molecule type" value="Genomic_DNA"/>
</dbReference>
<feature type="transmembrane region" description="Helical" evidence="1">
    <location>
        <begin position="528"/>
        <end position="549"/>
    </location>
</feature>
<dbReference type="Gene3D" id="3.40.50.300">
    <property type="entry name" value="P-loop containing nucleotide triphosphate hydrolases"/>
    <property type="match status" value="1"/>
</dbReference>
<keyword evidence="1" id="KW-0472">Membrane</keyword>
<feature type="transmembrane region" description="Helical" evidence="1">
    <location>
        <begin position="256"/>
        <end position="277"/>
    </location>
</feature>
<proteinExistence type="predicted"/>
<accession>A0A7X2J0L4</accession>
<comment type="caution">
    <text evidence="4">The sequence shown here is derived from an EMBL/GenBank/DDBJ whole genome shotgun (WGS) entry which is preliminary data.</text>
</comment>
<keyword evidence="1" id="KW-1133">Transmembrane helix</keyword>
<dbReference type="Proteomes" id="UP000448867">
    <property type="component" value="Unassembled WGS sequence"/>
</dbReference>
<dbReference type="InterPro" id="IPR050860">
    <property type="entry name" value="FeoB_GTPase"/>
</dbReference>
<feature type="domain" description="Nucleoside transporter/FeoB GTPase Gate" evidence="3">
    <location>
        <begin position="421"/>
        <end position="521"/>
    </location>
</feature>
<dbReference type="Pfam" id="PF01926">
    <property type="entry name" value="MMR_HSR1"/>
    <property type="match status" value="1"/>
</dbReference>
<reference evidence="4 5" key="1">
    <citation type="submission" date="2019-11" db="EMBL/GenBank/DDBJ databases">
        <title>Bacillus lacus genome.</title>
        <authorList>
            <person name="Allen C.J."/>
            <person name="Newman J.D."/>
        </authorList>
    </citation>
    <scope>NUCLEOTIDE SEQUENCE [LARGE SCALE GENOMIC DNA]</scope>
    <source>
        <strain evidence="4 5">KCTC 33946</strain>
    </source>
</reference>
<dbReference type="InterPro" id="IPR027417">
    <property type="entry name" value="P-loop_NTPase"/>
</dbReference>
<dbReference type="CDD" id="cd00882">
    <property type="entry name" value="Ras_like_GTPase"/>
    <property type="match status" value="1"/>
</dbReference>
<dbReference type="GO" id="GO:0005525">
    <property type="term" value="F:GTP binding"/>
    <property type="evidence" value="ECO:0007669"/>
    <property type="project" value="InterPro"/>
</dbReference>
<sequence length="550" mass="60493">MLTNPSSPGRILLLGFESSGKSTLFSRLAGRPVSHQTNVKGSTYSVNEYRKDHFIFIDAPGLQEDPSLASKITSNELSKADSLILVIRGTSFTEELERLSPLLDSANKKGALIVTHADKMRTEDIKAIKRASSSGNLPVYLVDSRQASSSLLNRIEQSLFTAPSLNSSMLQSLLKLNISRVEPAALFFEKKISGPMFALCFLILMYLLPVAAAFQLSSFIEEPAERYILDPLSRVMSGSPFIFTEMMLGDYGLLSLGLYSFIWAFPVVLLISVSSSITEDMGIKDRIADTLDPVLRKAGLQGRDLIPILSGFGCNVVAVFQSRGCSFCTRKQCVSLISFGSACSYQIGATLSVFNAAQKPWMFFPYLLLLLFGSIIHSRLWYRNAHQQLPPFLHRKSFIQFPTFRGICYKLVMEIKQFLQQAMPVFLMICLAAGFLNYLGILESLSYFVAPLLGLLGLPAEGAAGIIFSAIRKDGILLFNEGSGSLLASMTGIQILLLVFLASTLSACSVTLWTIAKELGWRTAVMMILRQLATSLLCTVLIYGVWSLFG</sequence>
<evidence type="ECO:0000259" key="2">
    <source>
        <dbReference type="Pfam" id="PF01926"/>
    </source>
</evidence>
<feature type="domain" description="G" evidence="2">
    <location>
        <begin position="10"/>
        <end position="113"/>
    </location>
</feature>
<evidence type="ECO:0000259" key="3">
    <source>
        <dbReference type="Pfam" id="PF07670"/>
    </source>
</evidence>
<keyword evidence="5" id="KW-1185">Reference proteome</keyword>
<dbReference type="PANTHER" id="PTHR43185:SF1">
    <property type="entry name" value="FE(2+) TRANSPORTER FEOB"/>
    <property type="match status" value="1"/>
</dbReference>
<keyword evidence="1" id="KW-0812">Transmembrane</keyword>
<dbReference type="AlphaFoldDB" id="A0A7X2J0L4"/>
<gene>
    <name evidence="4" type="ORF">GJU40_13960</name>
</gene>
<feature type="transmembrane region" description="Helical" evidence="1">
    <location>
        <begin position="422"/>
        <end position="441"/>
    </location>
</feature>
<feature type="transmembrane region" description="Helical" evidence="1">
    <location>
        <begin position="492"/>
        <end position="516"/>
    </location>
</feature>
<name>A0A7X2J0L4_9BACI</name>
<evidence type="ECO:0000313" key="4">
    <source>
        <dbReference type="EMBL" id="MRX73248.1"/>
    </source>
</evidence>
<evidence type="ECO:0000256" key="1">
    <source>
        <dbReference type="SAM" id="Phobius"/>
    </source>
</evidence>
<dbReference type="PANTHER" id="PTHR43185">
    <property type="entry name" value="FERROUS IRON TRANSPORT PROTEIN B"/>
    <property type="match status" value="1"/>
</dbReference>
<dbReference type="SUPFAM" id="SSF52540">
    <property type="entry name" value="P-loop containing nucleoside triphosphate hydrolases"/>
    <property type="match status" value="1"/>
</dbReference>
<dbReference type="InterPro" id="IPR011642">
    <property type="entry name" value="Gate_dom"/>
</dbReference>
<dbReference type="RefSeq" id="WP_154308714.1">
    <property type="nucleotide sequence ID" value="NZ_WKKI01000030.1"/>
</dbReference>
<protein>
    <submittedName>
        <fullName evidence="4">Ferrous iron transporter B</fullName>
    </submittedName>
</protein>
<organism evidence="4 5">
    <name type="scientific">Metabacillus lacus</name>
    <dbReference type="NCBI Taxonomy" id="1983721"/>
    <lineage>
        <taxon>Bacteria</taxon>
        <taxon>Bacillati</taxon>
        <taxon>Bacillota</taxon>
        <taxon>Bacilli</taxon>
        <taxon>Bacillales</taxon>
        <taxon>Bacillaceae</taxon>
        <taxon>Metabacillus</taxon>
    </lineage>
</organism>
<dbReference type="OrthoDB" id="9809127at2"/>
<feature type="transmembrane region" description="Helical" evidence="1">
    <location>
        <begin position="363"/>
        <end position="382"/>
    </location>
</feature>
<feature type="domain" description="Nucleoside transporter/FeoB GTPase Gate" evidence="3">
    <location>
        <begin position="261"/>
        <end position="355"/>
    </location>
</feature>
<evidence type="ECO:0000313" key="5">
    <source>
        <dbReference type="Proteomes" id="UP000448867"/>
    </source>
</evidence>
<dbReference type="GO" id="GO:0005886">
    <property type="term" value="C:plasma membrane"/>
    <property type="evidence" value="ECO:0007669"/>
    <property type="project" value="TreeGrafter"/>
</dbReference>
<dbReference type="GO" id="GO:0015093">
    <property type="term" value="F:ferrous iron transmembrane transporter activity"/>
    <property type="evidence" value="ECO:0007669"/>
    <property type="project" value="TreeGrafter"/>
</dbReference>
<feature type="transmembrane region" description="Helical" evidence="1">
    <location>
        <begin position="196"/>
        <end position="216"/>
    </location>
</feature>
<dbReference type="InterPro" id="IPR006073">
    <property type="entry name" value="GTP-bd"/>
</dbReference>
<feature type="transmembrane region" description="Helical" evidence="1">
    <location>
        <begin position="447"/>
        <end position="471"/>
    </location>
</feature>
<dbReference type="Pfam" id="PF07670">
    <property type="entry name" value="Gate"/>
    <property type="match status" value="2"/>
</dbReference>